<dbReference type="InterPro" id="IPR036737">
    <property type="entry name" value="OmpA-like_sf"/>
</dbReference>
<proteinExistence type="predicted"/>
<keyword evidence="7" id="KW-1185">Reference proteome</keyword>
<feature type="domain" description="OmpA-like" evidence="5">
    <location>
        <begin position="443"/>
        <end position="561"/>
    </location>
</feature>
<evidence type="ECO:0000256" key="1">
    <source>
        <dbReference type="ARBA" id="ARBA00004442"/>
    </source>
</evidence>
<protein>
    <submittedName>
        <fullName evidence="6">OmpA family protein</fullName>
    </submittedName>
</protein>
<evidence type="ECO:0000256" key="4">
    <source>
        <dbReference type="SAM" id="Phobius"/>
    </source>
</evidence>
<dbReference type="EMBL" id="ABXV02000040">
    <property type="protein sequence ID" value="EFB71277.1"/>
    <property type="molecule type" value="Genomic_DNA"/>
</dbReference>
<comment type="subcellular location">
    <subcellularLocation>
        <location evidence="1">Cell outer membrane</location>
    </subcellularLocation>
</comment>
<evidence type="ECO:0000313" key="7">
    <source>
        <dbReference type="Proteomes" id="UP000005512"/>
    </source>
</evidence>
<keyword evidence="2 3" id="KW-0472">Membrane</keyword>
<keyword evidence="4" id="KW-0812">Transmembrane</keyword>
<dbReference type="CDD" id="cd07185">
    <property type="entry name" value="OmpA_C-like"/>
    <property type="match status" value="1"/>
</dbReference>
<evidence type="ECO:0000259" key="5">
    <source>
        <dbReference type="PROSITE" id="PS51123"/>
    </source>
</evidence>
<keyword evidence="4" id="KW-1133">Transmembrane helix</keyword>
<evidence type="ECO:0000256" key="2">
    <source>
        <dbReference type="ARBA" id="ARBA00023136"/>
    </source>
</evidence>
<organism evidence="6 7">
    <name type="scientific">Providencia rustigianii DSM 4541</name>
    <dbReference type="NCBI Taxonomy" id="500637"/>
    <lineage>
        <taxon>Bacteria</taxon>
        <taxon>Pseudomonadati</taxon>
        <taxon>Pseudomonadota</taxon>
        <taxon>Gammaproteobacteria</taxon>
        <taxon>Enterobacterales</taxon>
        <taxon>Morganellaceae</taxon>
        <taxon>Providencia</taxon>
    </lineage>
</organism>
<dbReference type="PANTHER" id="PTHR30329:SF20">
    <property type="entry name" value="EXPORTED PROTEIN"/>
    <property type="match status" value="1"/>
</dbReference>
<dbReference type="GO" id="GO:0009279">
    <property type="term" value="C:cell outer membrane"/>
    <property type="evidence" value="ECO:0007669"/>
    <property type="project" value="UniProtKB-SubCell"/>
</dbReference>
<feature type="transmembrane region" description="Helical" evidence="4">
    <location>
        <begin position="38"/>
        <end position="58"/>
    </location>
</feature>
<comment type="caution">
    <text evidence="6">The sequence shown here is derived from an EMBL/GenBank/DDBJ whole genome shotgun (WGS) entry which is preliminary data.</text>
</comment>
<dbReference type="InterPro" id="IPR006665">
    <property type="entry name" value="OmpA-like"/>
</dbReference>
<dbReference type="PROSITE" id="PS51123">
    <property type="entry name" value="OMPA_2"/>
    <property type="match status" value="1"/>
</dbReference>
<dbReference type="InterPro" id="IPR050330">
    <property type="entry name" value="Bact_OuterMem_StrucFunc"/>
</dbReference>
<sequence length="586" mass="66152">MDDTRIVMQNPIKQCLTLFATGLFLWLLWGFWSLGQTVTIFISVLVLALTSGILFWHYKQRRQNVSTEHDYTGAFPTDNYQGPVILVCGQSQALFLDNQLHRETSQGWYIYVSAPTELAKLVTVLIEYAPSLLGQISLLYTVIPEQLTQQETFTQELLNWRRAIGESRQKTGTKLPFWVTVYISTPHQLDSTFRVDYEHTPWMTLLSHQSEFQVEQEGTMSAPYSSWLPAQIGHTEQSLQLSLWFDLLQSWLNQILIPQLTMPQAGAPKLIPSAWAIQWIDISSQPNNLWQQFIQEKTSLPLALSTQVTDLLPLPDVMLRRLKHDISLSRTERTVGAVGLLFGIFLIGALVGSYHHNQQLIRHIGEDTKRFLQLSDNPLAPKLTAYQQLQEDAAQLSRWEREGIPTAYSLALYQGERLLPYLHTLLGSWAPTQPKIIPNAPVLAPEMVTLDSLSLFDVGQYTLKTDATKVLVDALLNIKAKSGWLIVVSGYTDSTGNPELNQKLSLKRAESVRDWMIQTSDISPTCFAVQGYGQNNPVASNETSEGRAQNRRVEIRLIPQAEACQLLDIKTVPSMDGGTHSPQKEK</sequence>
<dbReference type="Proteomes" id="UP000005512">
    <property type="component" value="Unassembled WGS sequence"/>
</dbReference>
<evidence type="ECO:0000256" key="3">
    <source>
        <dbReference type="PROSITE-ProRule" id="PRU00473"/>
    </source>
</evidence>
<feature type="transmembrane region" description="Helical" evidence="4">
    <location>
        <begin position="12"/>
        <end position="32"/>
    </location>
</feature>
<dbReference type="STRING" id="500637.PROVRUST_07459"/>
<dbReference type="PRINTS" id="PR01021">
    <property type="entry name" value="OMPADOMAIN"/>
</dbReference>
<dbReference type="Pfam" id="PF00691">
    <property type="entry name" value="OmpA"/>
    <property type="match status" value="1"/>
</dbReference>
<dbReference type="Gene3D" id="3.30.1330.60">
    <property type="entry name" value="OmpA-like domain"/>
    <property type="match status" value="1"/>
</dbReference>
<evidence type="ECO:0000313" key="6">
    <source>
        <dbReference type="EMBL" id="EFB71277.1"/>
    </source>
</evidence>
<dbReference type="eggNOG" id="COG2885">
    <property type="taxonomic scope" value="Bacteria"/>
</dbReference>
<name>D1P5F3_9GAMM</name>
<feature type="transmembrane region" description="Helical" evidence="4">
    <location>
        <begin position="335"/>
        <end position="354"/>
    </location>
</feature>
<dbReference type="PANTHER" id="PTHR30329">
    <property type="entry name" value="STATOR ELEMENT OF FLAGELLAR MOTOR COMPLEX"/>
    <property type="match status" value="1"/>
</dbReference>
<reference evidence="6" key="1">
    <citation type="submission" date="2009-12" db="EMBL/GenBank/DDBJ databases">
        <authorList>
            <person name="Weinstock G."/>
            <person name="Sodergren E."/>
            <person name="Clifton S."/>
            <person name="Fulton L."/>
            <person name="Fulton B."/>
            <person name="Courtney L."/>
            <person name="Fronick C."/>
            <person name="Harrison M."/>
            <person name="Strong C."/>
            <person name="Farmer C."/>
            <person name="Delahaunty K."/>
            <person name="Markovic C."/>
            <person name="Hall O."/>
            <person name="Minx P."/>
            <person name="Tomlinson C."/>
            <person name="Mitreva M."/>
            <person name="Nelson J."/>
            <person name="Hou S."/>
            <person name="Wollam A."/>
            <person name="Pepin K.H."/>
            <person name="Johnson M."/>
            <person name="Bhonagiri V."/>
            <person name="Nash W.E."/>
            <person name="Warren W."/>
            <person name="Chinwalla A."/>
            <person name="Mardis E.R."/>
            <person name="Wilson R.K."/>
        </authorList>
    </citation>
    <scope>NUCLEOTIDE SEQUENCE [LARGE SCALE GENOMIC DNA]</scope>
    <source>
        <strain evidence="6">DSM 4541</strain>
    </source>
</reference>
<dbReference type="InterPro" id="IPR006664">
    <property type="entry name" value="OMP_bac"/>
</dbReference>
<accession>D1P5F3</accession>
<gene>
    <name evidence="6" type="ORF">PROVRUST_07459</name>
</gene>
<dbReference type="SUPFAM" id="SSF103088">
    <property type="entry name" value="OmpA-like"/>
    <property type="match status" value="1"/>
</dbReference>
<dbReference type="AlphaFoldDB" id="D1P5F3"/>
<dbReference type="HOGENOM" id="CLU_035799_1_0_6"/>